<dbReference type="Pfam" id="PF05063">
    <property type="entry name" value="MT-A70"/>
    <property type="match status" value="1"/>
</dbReference>
<protein>
    <submittedName>
        <fullName evidence="3">BQ5605_C008g05083 protein</fullName>
    </submittedName>
</protein>
<dbReference type="AlphaFoldDB" id="A0A2X0MCC4"/>
<organism evidence="3 4">
    <name type="scientific">Microbotryum silenes-dioicae</name>
    <dbReference type="NCBI Taxonomy" id="796604"/>
    <lineage>
        <taxon>Eukaryota</taxon>
        <taxon>Fungi</taxon>
        <taxon>Dikarya</taxon>
        <taxon>Basidiomycota</taxon>
        <taxon>Pucciniomycotina</taxon>
        <taxon>Microbotryomycetes</taxon>
        <taxon>Microbotryales</taxon>
        <taxon>Microbotryaceae</taxon>
        <taxon>Microbotryum</taxon>
    </lineage>
</organism>
<dbReference type="GO" id="GO:0005634">
    <property type="term" value="C:nucleus"/>
    <property type="evidence" value="ECO:0007669"/>
    <property type="project" value="TreeGrafter"/>
</dbReference>
<evidence type="ECO:0000313" key="4">
    <source>
        <dbReference type="Proteomes" id="UP000249464"/>
    </source>
</evidence>
<gene>
    <name evidence="3" type="primary">BQ5605_C008g05083</name>
    <name evidence="3" type="ORF">BQ5605_C008G05083</name>
</gene>
<sequence>MSLPSTSILATTETASFDTSSGQLLISSDHLISTARSYAVHFAPSYIPSFQKPPREPYQSLPSLPLNQDEPPLTDDARPNARPRKRKRIQRNREDLTPLEHWNARHNALQRSSTDHETAQHHERILARLTEAVENIREEVLKGTRGGVLDRAVKEQMPPSAQVWLGNLAGQVRWEAKQEDARPEFDWVSLLDLPEESVDREVELVPLRLNRGREDHEISELSPTELPNRIIMNDSPERHALLNLTTSNPSLVLPPRSAFLLQDFSRWSLPGSPIRRFAQAIGAWDLVVLDPPWPNASAARSSSYHTFDPYALGKLDMTALLQSETASRPTLIAVWLTNKIKYRRLLTNQLFPSWRIDPSTLAAWYWIKTTSLGHPLWSLDSTHRRTYEPLLMGYSLPKKYDKVKYPLPALPRDKVFLGVPLGHSRKPVLGELLEGFLVPRDEAEKKGRNVLELFGRTCVGSTLGTRRGGNSKGGVWLSVGNEACKFNTVEEGGSYKGWLKERTEGTAQQCEESEAKKEKAE</sequence>
<name>A0A2X0MCC4_9BASI</name>
<reference evidence="3 4" key="1">
    <citation type="submission" date="2016-11" db="EMBL/GenBank/DDBJ databases">
        <authorList>
            <person name="Jaros S."/>
            <person name="Januszkiewicz K."/>
            <person name="Wedrychowicz H."/>
        </authorList>
    </citation>
    <scope>NUCLEOTIDE SEQUENCE [LARGE SCALE GENOMIC DNA]</scope>
</reference>
<dbReference type="STRING" id="796604.A0A2X0MCC4"/>
<keyword evidence="4" id="KW-1185">Reference proteome</keyword>
<dbReference type="PANTHER" id="PTHR12829:SF4">
    <property type="entry name" value="N(6)-ADENINE-SPECIFIC METHYLTRANSFERASE METTL4"/>
    <property type="match status" value="1"/>
</dbReference>
<proteinExistence type="inferred from homology"/>
<accession>A0A2X0MCC4</accession>
<dbReference type="GO" id="GO:0008168">
    <property type="term" value="F:methyltransferase activity"/>
    <property type="evidence" value="ECO:0007669"/>
    <property type="project" value="TreeGrafter"/>
</dbReference>
<dbReference type="EMBL" id="FQNC01000048">
    <property type="protein sequence ID" value="SGY79242.1"/>
    <property type="molecule type" value="Genomic_DNA"/>
</dbReference>
<evidence type="ECO:0000313" key="3">
    <source>
        <dbReference type="EMBL" id="SGY79242.1"/>
    </source>
</evidence>
<comment type="similarity">
    <text evidence="1">Belongs to the MT-A70-like family.</text>
</comment>
<evidence type="ECO:0000256" key="1">
    <source>
        <dbReference type="PROSITE-ProRule" id="PRU00489"/>
    </source>
</evidence>
<evidence type="ECO:0000256" key="2">
    <source>
        <dbReference type="SAM" id="MobiDB-lite"/>
    </source>
</evidence>
<feature type="compositionally biased region" description="Basic residues" evidence="2">
    <location>
        <begin position="81"/>
        <end position="90"/>
    </location>
</feature>
<dbReference type="Proteomes" id="UP000249464">
    <property type="component" value="Unassembled WGS sequence"/>
</dbReference>
<dbReference type="PROSITE" id="PS51143">
    <property type="entry name" value="MT_A70"/>
    <property type="match status" value="1"/>
</dbReference>
<dbReference type="PANTHER" id="PTHR12829">
    <property type="entry name" value="N6-ADENOSINE-METHYLTRANSFERASE"/>
    <property type="match status" value="1"/>
</dbReference>
<dbReference type="InterPro" id="IPR007757">
    <property type="entry name" value="MT-A70-like"/>
</dbReference>
<feature type="region of interest" description="Disordered" evidence="2">
    <location>
        <begin position="49"/>
        <end position="99"/>
    </location>
</feature>